<feature type="region of interest" description="Disordered" evidence="1">
    <location>
        <begin position="31"/>
        <end position="54"/>
    </location>
</feature>
<protein>
    <recommendedName>
        <fullName evidence="3">Zinc-ribbon domain-containing protein</fullName>
    </recommendedName>
</protein>
<feature type="transmembrane region" description="Helical" evidence="2">
    <location>
        <begin position="661"/>
        <end position="682"/>
    </location>
</feature>
<feature type="transmembrane region" description="Helical" evidence="2">
    <location>
        <begin position="273"/>
        <end position="292"/>
    </location>
</feature>
<feature type="transmembrane region" description="Helical" evidence="2">
    <location>
        <begin position="322"/>
        <end position="343"/>
    </location>
</feature>
<evidence type="ECO:0000313" key="5">
    <source>
        <dbReference type="Proteomes" id="UP000291289"/>
    </source>
</evidence>
<reference evidence="4 5" key="1">
    <citation type="submission" date="2018-12" db="EMBL/GenBank/DDBJ databases">
        <title>Alloscrdovia theropitheci sp. nov: a novel taxon from the feces of the bleeding-herat monkey (Theropithecus geleda).</title>
        <authorList>
            <person name="Modesto M."/>
        </authorList>
    </citation>
    <scope>NUCLEOTIDE SEQUENCE [LARGE SCALE GENOMIC DNA]</scope>
    <source>
        <strain evidence="4 5">GLDI4/2</strain>
    </source>
</reference>
<accession>A0A4R0QWV2</accession>
<evidence type="ECO:0000256" key="2">
    <source>
        <dbReference type="SAM" id="Phobius"/>
    </source>
</evidence>
<feature type="transmembrane region" description="Helical" evidence="2">
    <location>
        <begin position="477"/>
        <end position="495"/>
    </location>
</feature>
<dbReference type="AlphaFoldDB" id="A0A4R0QWV2"/>
<feature type="transmembrane region" description="Helical" evidence="2">
    <location>
        <begin position="439"/>
        <end position="457"/>
    </location>
</feature>
<keyword evidence="2" id="KW-0472">Membrane</keyword>
<feature type="transmembrane region" description="Helical" evidence="2">
    <location>
        <begin position="400"/>
        <end position="418"/>
    </location>
</feature>
<keyword evidence="2" id="KW-1133">Transmembrane helix</keyword>
<feature type="transmembrane region" description="Helical" evidence="2">
    <location>
        <begin position="235"/>
        <end position="261"/>
    </location>
</feature>
<organism evidence="4 5">
    <name type="scientific">Alloscardovia theropitheci</name>
    <dbReference type="NCBI Taxonomy" id="2496842"/>
    <lineage>
        <taxon>Bacteria</taxon>
        <taxon>Bacillati</taxon>
        <taxon>Actinomycetota</taxon>
        <taxon>Actinomycetes</taxon>
        <taxon>Bifidobacteriales</taxon>
        <taxon>Bifidobacteriaceae</taxon>
        <taxon>Alloscardovia</taxon>
    </lineage>
</organism>
<dbReference type="Pfam" id="PF13240">
    <property type="entry name" value="Zn_Ribbon_1"/>
    <property type="match status" value="1"/>
</dbReference>
<feature type="transmembrane region" description="Helical" evidence="2">
    <location>
        <begin position="204"/>
        <end position="223"/>
    </location>
</feature>
<sequence length="983" mass="104754">MRCPHCGAQVAPTATYCPVCNNVLPQDLSGYNPSGTPQAAQAPQAAQTSQTDQQPEVNNVQAAPQFVPQVGQAQVNPVQMNSAQQFNAIQPNQTFAGAPAMQQKPVNPIVQQMTQVSTWVSIGVSVAIGFVASAIIAMIAAVGLMTLQSLPGTSSLPGLSSSLQSLEANGIDFFQAFVVSLIFGASGSISFSGTGMGIEIWTPIMLSGVALVIGSAYGAFWFGRKNAIKLRWTGVLSSVISGVITGIIYLIFGFTLNANIAGVAQLTGSTARTFFMPALIALLGSLTGYALANVPTQKNNVFTAFWDWMRRSRGFVRTVVEVTVYFTVFAFVVALVFAILTGISGSNINILTAITMLVPMLAGFIITVASFGTIATNAGGASTSDSSLNVFSMMNQTGGWILWIIIVLFILMVLYLALRLAARNMYDPAYAGWQHSWKAPACAAGIWFVVSYAFFIVNVQMNATQMGISTTMTISAAPWQFLIIGVWVFIIEALARTVGTQIITAAPALWRLIVGGTVLVVPVAAATAEAAMSATAVPASTSAFGEMQPQSSTSASSDAMPSTPLVQASQPNVAQSASQNVSDEVQPQVQSSQVQSQVQSQAQNLDQTVQMQTAQGFAAQSAQTAQVPNATAQQSVMQGMPNNAQAAYMTKQPMNPKTKRTVIIVCAIAGVVALLGVLYGVLNSTVFSPKSVADSYLSAISSGDFDRANSIADPRVDSAKKALLTNAAAKGDNTTISNVHTGNVVNNSDGSASVSYSYTLDGDSYEGSLKLASSGNRFLVFKNWTISDALVQDLRVSGSEASDSITVNGVKVTKKNASKTTDYDMTFKVYPGKYKVAIPESKYLEAEAVSVTVTTEYRGYASLDVDATDALEDAINDAIHDKIDECAKSTDLRPEGCPFRAYTFGSEDDYRNFQWSVEKYPTISRINTTGSSFMTNVDGSMKITYEWRLLDEWRTSDTTTSYYVFGKYHIDGDKVTVTFDNDN</sequence>
<dbReference type="RefSeq" id="WP_131285186.1">
    <property type="nucleotide sequence ID" value="NZ_RXLP01000026.1"/>
</dbReference>
<keyword evidence="2" id="KW-0812">Transmembrane</keyword>
<dbReference type="InterPro" id="IPR026870">
    <property type="entry name" value="Zinc_ribbon_dom"/>
</dbReference>
<feature type="domain" description="Zinc-ribbon" evidence="3">
    <location>
        <begin position="3"/>
        <end position="22"/>
    </location>
</feature>
<dbReference type="Proteomes" id="UP000291289">
    <property type="component" value="Unassembled WGS sequence"/>
</dbReference>
<gene>
    <name evidence="4" type="ORF">EJ419_07555</name>
</gene>
<feature type="compositionally biased region" description="Low complexity" evidence="1">
    <location>
        <begin position="36"/>
        <end position="54"/>
    </location>
</feature>
<evidence type="ECO:0000256" key="1">
    <source>
        <dbReference type="SAM" id="MobiDB-lite"/>
    </source>
</evidence>
<dbReference type="OrthoDB" id="5181884at2"/>
<feature type="region of interest" description="Disordered" evidence="1">
    <location>
        <begin position="542"/>
        <end position="593"/>
    </location>
</feature>
<name>A0A4R0QWV2_9BIFI</name>
<proteinExistence type="predicted"/>
<feature type="compositionally biased region" description="Polar residues" evidence="1">
    <location>
        <begin position="564"/>
        <end position="580"/>
    </location>
</feature>
<keyword evidence="5" id="KW-1185">Reference proteome</keyword>
<dbReference type="EMBL" id="RXLP01000026">
    <property type="protein sequence ID" value="TCD53811.1"/>
    <property type="molecule type" value="Genomic_DNA"/>
</dbReference>
<evidence type="ECO:0000259" key="3">
    <source>
        <dbReference type="Pfam" id="PF13240"/>
    </source>
</evidence>
<feature type="compositionally biased region" description="Low complexity" evidence="1">
    <location>
        <begin position="542"/>
        <end position="563"/>
    </location>
</feature>
<comment type="caution">
    <text evidence="4">The sequence shown here is derived from an EMBL/GenBank/DDBJ whole genome shotgun (WGS) entry which is preliminary data.</text>
</comment>
<feature type="transmembrane region" description="Helical" evidence="2">
    <location>
        <begin position="350"/>
        <end position="380"/>
    </location>
</feature>
<feature type="transmembrane region" description="Helical" evidence="2">
    <location>
        <begin position="119"/>
        <end position="147"/>
    </location>
</feature>
<evidence type="ECO:0000313" key="4">
    <source>
        <dbReference type="EMBL" id="TCD53811.1"/>
    </source>
</evidence>
<feature type="compositionally biased region" description="Low complexity" evidence="1">
    <location>
        <begin position="581"/>
        <end position="593"/>
    </location>
</feature>